<reference evidence="4" key="1">
    <citation type="submission" date="2013-01" db="EMBL/GenBank/DDBJ databases">
        <title>Draft Genome Sequence of a Mulberry Tree, Morus notabilis C.K. Schneid.</title>
        <authorList>
            <person name="He N."/>
            <person name="Zhao S."/>
        </authorList>
    </citation>
    <scope>NUCLEOTIDE SEQUENCE</scope>
</reference>
<keyword evidence="4" id="KW-1185">Reference proteome</keyword>
<dbReference type="Proteomes" id="UP000030645">
    <property type="component" value="Unassembled WGS sequence"/>
</dbReference>
<keyword evidence="2" id="KW-1133">Transmembrane helix</keyword>
<keyword evidence="2" id="KW-0812">Transmembrane</keyword>
<gene>
    <name evidence="3" type="ORF">L484_028015</name>
</gene>
<sequence length="96" mass="10841">MKSEMAERLLNGAVENTDGDDEGSDLKRRVWTEMKLMWRIAFPSILARVTSFGVMVVTQSFLGHVSELDLAAFALIQSILIRFVNGILLYDDEHPL</sequence>
<accession>W9S7X5</accession>
<keyword evidence="2" id="KW-0472">Membrane</keyword>
<evidence type="ECO:0000313" key="4">
    <source>
        <dbReference type="Proteomes" id="UP000030645"/>
    </source>
</evidence>
<evidence type="ECO:0000313" key="3">
    <source>
        <dbReference type="EMBL" id="EXC30836.1"/>
    </source>
</evidence>
<dbReference type="EMBL" id="KE346217">
    <property type="protein sequence ID" value="EXC30836.1"/>
    <property type="molecule type" value="Genomic_DNA"/>
</dbReference>
<dbReference type="STRING" id="981085.W9S7X5"/>
<feature type="transmembrane region" description="Helical" evidence="2">
    <location>
        <begin position="70"/>
        <end position="90"/>
    </location>
</feature>
<protein>
    <recommendedName>
        <fullName evidence="5">Protein TRANSPARENT TESTA 12</fullName>
    </recommendedName>
</protein>
<organism evidence="3 4">
    <name type="scientific">Morus notabilis</name>
    <dbReference type="NCBI Taxonomy" id="981085"/>
    <lineage>
        <taxon>Eukaryota</taxon>
        <taxon>Viridiplantae</taxon>
        <taxon>Streptophyta</taxon>
        <taxon>Embryophyta</taxon>
        <taxon>Tracheophyta</taxon>
        <taxon>Spermatophyta</taxon>
        <taxon>Magnoliopsida</taxon>
        <taxon>eudicotyledons</taxon>
        <taxon>Gunneridae</taxon>
        <taxon>Pentapetalae</taxon>
        <taxon>rosids</taxon>
        <taxon>fabids</taxon>
        <taxon>Rosales</taxon>
        <taxon>Moraceae</taxon>
        <taxon>Moreae</taxon>
        <taxon>Morus</taxon>
    </lineage>
</organism>
<name>W9S7X5_9ROSA</name>
<feature type="transmembrane region" description="Helical" evidence="2">
    <location>
        <begin position="36"/>
        <end position="58"/>
    </location>
</feature>
<proteinExistence type="predicted"/>
<dbReference type="AlphaFoldDB" id="W9S7X5"/>
<evidence type="ECO:0008006" key="5">
    <source>
        <dbReference type="Google" id="ProtNLM"/>
    </source>
</evidence>
<evidence type="ECO:0000256" key="2">
    <source>
        <dbReference type="SAM" id="Phobius"/>
    </source>
</evidence>
<feature type="region of interest" description="Disordered" evidence="1">
    <location>
        <begin position="1"/>
        <end position="23"/>
    </location>
</feature>
<dbReference type="eggNOG" id="KOG1347">
    <property type="taxonomic scope" value="Eukaryota"/>
</dbReference>
<evidence type="ECO:0000256" key="1">
    <source>
        <dbReference type="SAM" id="MobiDB-lite"/>
    </source>
</evidence>